<dbReference type="HOGENOM" id="CLU_509786_0_0_14"/>
<evidence type="ECO:0000259" key="1">
    <source>
        <dbReference type="Pfam" id="PF01695"/>
    </source>
</evidence>
<dbReference type="SUPFAM" id="SSF52540">
    <property type="entry name" value="P-loop containing nucleoside triphosphate hydrolases"/>
    <property type="match status" value="1"/>
</dbReference>
<gene>
    <name evidence="2" type="ordered locus">MCAP_0167</name>
</gene>
<dbReference type="EMBL" id="CP000123">
    <property type="protein sequence ID" value="ABC01851.1"/>
    <property type="molecule type" value="Genomic_DNA"/>
</dbReference>
<feature type="domain" description="IstB-like ATP-binding" evidence="1">
    <location>
        <begin position="66"/>
        <end position="157"/>
    </location>
</feature>
<dbReference type="PANTHER" id="PTHR30050:SF4">
    <property type="entry name" value="ATP-BINDING PROTEIN RV3427C IN INSERTION SEQUENCE-RELATED"/>
    <property type="match status" value="1"/>
</dbReference>
<organism evidence="2 3">
    <name type="scientific">Mycoplasma capricolum subsp. capricolum (strain California kid / ATCC 27343 / NCTC 10154)</name>
    <dbReference type="NCBI Taxonomy" id="340047"/>
    <lineage>
        <taxon>Bacteria</taxon>
        <taxon>Bacillati</taxon>
        <taxon>Mycoplasmatota</taxon>
        <taxon>Mollicutes</taxon>
        <taxon>Mycoplasmataceae</taxon>
        <taxon>Mycoplasma</taxon>
    </lineage>
</organism>
<proteinExistence type="predicted"/>
<dbReference type="InterPro" id="IPR002611">
    <property type="entry name" value="IstB_ATP-bd"/>
</dbReference>
<dbReference type="RefSeq" id="WP_011387059.1">
    <property type="nucleotide sequence ID" value="NC_007633.1"/>
</dbReference>
<dbReference type="KEGG" id="mcp:MCAP_0167"/>
<dbReference type="PANTHER" id="PTHR30050">
    <property type="entry name" value="CHROMOSOMAL REPLICATION INITIATOR PROTEIN DNAA"/>
    <property type="match status" value="1"/>
</dbReference>
<dbReference type="GeneID" id="23778881"/>
<protein>
    <recommendedName>
        <fullName evidence="1">IstB-like ATP-binding domain-containing protein</fullName>
    </recommendedName>
</protein>
<reference evidence="2 3" key="1">
    <citation type="submission" date="2005-09" db="EMBL/GenBank/DDBJ databases">
        <authorList>
            <person name="Glass J.I."/>
            <person name="Lartigue C."/>
            <person name="Pfannkoch C."/>
            <person name="Baden-Tillson H."/>
            <person name="Smith H.O."/>
            <person name="Venter J.C."/>
            <person name="Roske K."/>
            <person name="Wise K.S."/>
            <person name="Calcutt M.J."/>
            <person name="Nelson W.C."/>
            <person name="Nierman W.C."/>
        </authorList>
    </citation>
    <scope>NUCLEOTIDE SEQUENCE [LARGE SCALE GENOMIC DNA]</scope>
    <source>
        <strain evidence="3">California kid / ATCC 27343 / NCTC 10154</strain>
    </source>
</reference>
<evidence type="ECO:0000313" key="2">
    <source>
        <dbReference type="EMBL" id="ABC01851.1"/>
    </source>
</evidence>
<dbReference type="AlphaFoldDB" id="Q2SSV6"/>
<dbReference type="GO" id="GO:0006260">
    <property type="term" value="P:DNA replication"/>
    <property type="evidence" value="ECO:0007669"/>
    <property type="project" value="TreeGrafter"/>
</dbReference>
<dbReference type="GO" id="GO:0005524">
    <property type="term" value="F:ATP binding"/>
    <property type="evidence" value="ECO:0007669"/>
    <property type="project" value="InterPro"/>
</dbReference>
<dbReference type="Proteomes" id="UP000001928">
    <property type="component" value="Chromosome"/>
</dbReference>
<sequence length="534" mass="62252">MIKKLNVNNNEQEILFNNLKSNSTSCYIFGLPGVGKTYFVNNLVNQMKLEFNNNNNKDFWKKTESLDVEFINLAELVEKIKNSWNSKFTDSKEVLQNQIRRLINCKVLVIDDLGVETLSQGVYPYIFELFDKRYDLFTKKELITIITSNYSPENLKKYYNKKLDVVNVERLISRVFGLFNYNFINFIGTDKRNKTLTQPINQTIKSNINIDNINNKNKTTNSYINYGVMKNDFFSNILKSLKNDKSPYKNEKMWILNLQNQQYKDGDFLVKGLIIPRSSMVETKTGTGYHISNPDNTKTVYVLHNWIYDKDSTKDFVLVAIPEKVNNNNFKTYLRTKGKGKCKFSDAKKTFLHLLDAAACWFKQFKEKLENMSSGFDWIFEKTNNLTNKFKQQLFNNSSNFVLNTVGYNQNIEVKPQVEPDKKVIKYEYLSKEIENVSNTSEKIINDKTLTQIKDIKKSISDDDNLIIKTYHKNDIVDLNDEILLKAIQQFFEIPSNSLETTKILVEDTLDLLELEVKIKDIAEFLPSSVKLID</sequence>
<dbReference type="Pfam" id="PF01695">
    <property type="entry name" value="IstB_IS21"/>
    <property type="match status" value="1"/>
</dbReference>
<dbReference type="Gene3D" id="3.40.50.300">
    <property type="entry name" value="P-loop containing nucleotide triphosphate hydrolases"/>
    <property type="match status" value="1"/>
</dbReference>
<name>Q2SSV6_MYCCT</name>
<accession>Q2SSV6</accession>
<dbReference type="InterPro" id="IPR027417">
    <property type="entry name" value="P-loop_NTPase"/>
</dbReference>
<evidence type="ECO:0000313" key="3">
    <source>
        <dbReference type="Proteomes" id="UP000001928"/>
    </source>
</evidence>